<dbReference type="Pfam" id="PF13231">
    <property type="entry name" value="PMT_2"/>
    <property type="match status" value="1"/>
</dbReference>
<evidence type="ECO:0000256" key="6">
    <source>
        <dbReference type="ARBA" id="ARBA00022989"/>
    </source>
</evidence>
<keyword evidence="2" id="KW-1003">Cell membrane</keyword>
<dbReference type="InterPro" id="IPR038731">
    <property type="entry name" value="RgtA/B/C-like"/>
</dbReference>
<proteinExistence type="predicted"/>
<evidence type="ECO:0000256" key="3">
    <source>
        <dbReference type="ARBA" id="ARBA00022676"/>
    </source>
</evidence>
<dbReference type="PANTHER" id="PTHR33908:SF11">
    <property type="entry name" value="MEMBRANE PROTEIN"/>
    <property type="match status" value="1"/>
</dbReference>
<organism evidence="10 11">
    <name type="scientific">Rosistilla oblonga</name>
    <dbReference type="NCBI Taxonomy" id="2527990"/>
    <lineage>
        <taxon>Bacteria</taxon>
        <taxon>Pseudomonadati</taxon>
        <taxon>Planctomycetota</taxon>
        <taxon>Planctomycetia</taxon>
        <taxon>Pirellulales</taxon>
        <taxon>Pirellulaceae</taxon>
        <taxon>Rosistilla</taxon>
    </lineage>
</organism>
<dbReference type="GO" id="GO:0005886">
    <property type="term" value="C:plasma membrane"/>
    <property type="evidence" value="ECO:0007669"/>
    <property type="project" value="UniProtKB-SubCell"/>
</dbReference>
<feature type="transmembrane region" description="Helical" evidence="8">
    <location>
        <begin position="171"/>
        <end position="187"/>
    </location>
</feature>
<keyword evidence="11" id="KW-1185">Reference proteome</keyword>
<comment type="subcellular location">
    <subcellularLocation>
        <location evidence="1">Cell membrane</location>
        <topology evidence="1">Multi-pass membrane protein</topology>
    </subcellularLocation>
</comment>
<feature type="transmembrane region" description="Helical" evidence="8">
    <location>
        <begin position="342"/>
        <end position="364"/>
    </location>
</feature>
<reference evidence="10 11" key="1">
    <citation type="submission" date="2019-02" db="EMBL/GenBank/DDBJ databases">
        <title>Deep-cultivation of Planctomycetes and their phenomic and genomic characterization uncovers novel biology.</title>
        <authorList>
            <person name="Wiegand S."/>
            <person name="Jogler M."/>
            <person name="Boedeker C."/>
            <person name="Pinto D."/>
            <person name="Vollmers J."/>
            <person name="Rivas-Marin E."/>
            <person name="Kohn T."/>
            <person name="Peeters S.H."/>
            <person name="Heuer A."/>
            <person name="Rast P."/>
            <person name="Oberbeckmann S."/>
            <person name="Bunk B."/>
            <person name="Jeske O."/>
            <person name="Meyerdierks A."/>
            <person name="Storesund J.E."/>
            <person name="Kallscheuer N."/>
            <person name="Luecker S."/>
            <person name="Lage O.M."/>
            <person name="Pohl T."/>
            <person name="Merkel B.J."/>
            <person name="Hornburger P."/>
            <person name="Mueller R.-W."/>
            <person name="Bruemmer F."/>
            <person name="Labrenz M."/>
            <person name="Spormann A.M."/>
            <person name="Op den Camp H."/>
            <person name="Overmann J."/>
            <person name="Amann R."/>
            <person name="Jetten M.S.M."/>
            <person name="Mascher T."/>
            <person name="Medema M.H."/>
            <person name="Devos D.P."/>
            <person name="Kaster A.-K."/>
            <person name="Ovreas L."/>
            <person name="Rohde M."/>
            <person name="Galperin M.Y."/>
            <person name="Jogler C."/>
        </authorList>
    </citation>
    <scope>NUCLEOTIDE SEQUENCE [LARGE SCALE GENOMIC DNA]</scope>
    <source>
        <strain evidence="10 11">Mal33</strain>
    </source>
</reference>
<gene>
    <name evidence="10" type="ORF">Mal33_43500</name>
</gene>
<keyword evidence="3" id="KW-0328">Glycosyltransferase</keyword>
<feature type="transmembrane region" description="Helical" evidence="8">
    <location>
        <begin position="396"/>
        <end position="413"/>
    </location>
</feature>
<dbReference type="EMBL" id="CP036318">
    <property type="protein sequence ID" value="QDV58332.1"/>
    <property type="molecule type" value="Genomic_DNA"/>
</dbReference>
<feature type="transmembrane region" description="Helical" evidence="8">
    <location>
        <begin position="193"/>
        <end position="209"/>
    </location>
</feature>
<accession>A0A518IZ14</accession>
<dbReference type="GO" id="GO:0009103">
    <property type="term" value="P:lipopolysaccharide biosynthetic process"/>
    <property type="evidence" value="ECO:0007669"/>
    <property type="project" value="UniProtKB-ARBA"/>
</dbReference>
<sequence>MFPIRSIHVFSAILLVALAARCGAAYWWQERLDRQDQHFAFGDSESYWTLATQIARGLPYEYGGPDAKIFRVPIYPLMIAPWIDVDDPYRNILAVRWMGCLLGTLVVAGVMYYAHLLFGRTAAAWAGILAALHPGAISMSILVLSEAPFVPMMVANLLLWRLAFNATRLRSVGGWASAAGAIAAVAVLARPSWLLFAPFTCLLQFLFVPSQYRKTASMALAMLIGFVVVMSPWWARSYQITGHFVLTTLQVGPSMYDGLHPGATGASDTGMSFNSDFAKQQRLHDAQTADPDSTFEYRLNQRMSQAAKTWALENPAEVLRLAVVKVGRTWRPWPSADEIPGFAIRFASAAGMMIVVVPALIGLWQHRRRGWEVWMLWAPAIYFTCLHAVFIGSMRYRLPAVLILTILAAPVWADWMDRIIGRRSGNAAAT</sequence>
<keyword evidence="4" id="KW-0808">Transferase</keyword>
<evidence type="ECO:0000256" key="5">
    <source>
        <dbReference type="ARBA" id="ARBA00022692"/>
    </source>
</evidence>
<dbReference type="PANTHER" id="PTHR33908">
    <property type="entry name" value="MANNOSYLTRANSFERASE YKCB-RELATED"/>
    <property type="match status" value="1"/>
</dbReference>
<evidence type="ECO:0000256" key="1">
    <source>
        <dbReference type="ARBA" id="ARBA00004651"/>
    </source>
</evidence>
<dbReference type="InterPro" id="IPR050297">
    <property type="entry name" value="LipidA_mod_glycosyltrf_83"/>
</dbReference>
<evidence type="ECO:0000256" key="8">
    <source>
        <dbReference type="SAM" id="Phobius"/>
    </source>
</evidence>
<dbReference type="AlphaFoldDB" id="A0A518IZ14"/>
<keyword evidence="7 8" id="KW-0472">Membrane</keyword>
<feature type="domain" description="Glycosyltransferase RgtA/B/C/D-like" evidence="9">
    <location>
        <begin position="91"/>
        <end position="233"/>
    </location>
</feature>
<evidence type="ECO:0000256" key="2">
    <source>
        <dbReference type="ARBA" id="ARBA00022475"/>
    </source>
</evidence>
<feature type="transmembrane region" description="Helical" evidence="8">
    <location>
        <begin position="371"/>
        <end position="390"/>
    </location>
</feature>
<dbReference type="GO" id="GO:0016763">
    <property type="term" value="F:pentosyltransferase activity"/>
    <property type="evidence" value="ECO:0007669"/>
    <property type="project" value="TreeGrafter"/>
</dbReference>
<feature type="transmembrane region" description="Helical" evidence="8">
    <location>
        <begin position="122"/>
        <end position="142"/>
    </location>
</feature>
<evidence type="ECO:0000256" key="7">
    <source>
        <dbReference type="ARBA" id="ARBA00023136"/>
    </source>
</evidence>
<evidence type="ECO:0000313" key="10">
    <source>
        <dbReference type="EMBL" id="QDV58332.1"/>
    </source>
</evidence>
<dbReference type="Proteomes" id="UP000316770">
    <property type="component" value="Chromosome"/>
</dbReference>
<feature type="transmembrane region" description="Helical" evidence="8">
    <location>
        <begin position="148"/>
        <end position="164"/>
    </location>
</feature>
<evidence type="ECO:0000256" key="4">
    <source>
        <dbReference type="ARBA" id="ARBA00022679"/>
    </source>
</evidence>
<protein>
    <recommendedName>
        <fullName evidence="9">Glycosyltransferase RgtA/B/C/D-like domain-containing protein</fullName>
    </recommendedName>
</protein>
<keyword evidence="6 8" id="KW-1133">Transmembrane helix</keyword>
<dbReference type="RefSeq" id="WP_145288599.1">
    <property type="nucleotide sequence ID" value="NZ_CP036318.1"/>
</dbReference>
<keyword evidence="5 8" id="KW-0812">Transmembrane</keyword>
<feature type="transmembrane region" description="Helical" evidence="8">
    <location>
        <begin position="94"/>
        <end position="115"/>
    </location>
</feature>
<evidence type="ECO:0000313" key="11">
    <source>
        <dbReference type="Proteomes" id="UP000316770"/>
    </source>
</evidence>
<feature type="transmembrane region" description="Helical" evidence="8">
    <location>
        <begin position="216"/>
        <end position="235"/>
    </location>
</feature>
<evidence type="ECO:0000259" key="9">
    <source>
        <dbReference type="Pfam" id="PF13231"/>
    </source>
</evidence>
<name>A0A518IZ14_9BACT</name>